<name>A0A2H0V0Q1_9BACT</name>
<dbReference type="AlphaFoldDB" id="A0A2H0V0Q1"/>
<evidence type="ECO:0000313" key="2">
    <source>
        <dbReference type="Proteomes" id="UP000228510"/>
    </source>
</evidence>
<dbReference type="SUPFAM" id="SSF56784">
    <property type="entry name" value="HAD-like"/>
    <property type="match status" value="1"/>
</dbReference>
<dbReference type="InterPro" id="IPR036412">
    <property type="entry name" value="HAD-like_sf"/>
</dbReference>
<sequence>MYIGDSLIDLEFAKKVGVPFFAVTTGLTDKQTFLSADQPRGLIFPSIVEAADYLLRGKIIECTGCRGCEECRKVKH</sequence>
<protein>
    <submittedName>
        <fullName evidence="1">Uncharacterized protein</fullName>
    </submittedName>
</protein>
<gene>
    <name evidence="1" type="ORF">COU01_00165</name>
</gene>
<dbReference type="Gene3D" id="3.40.50.1000">
    <property type="entry name" value="HAD superfamily/HAD-like"/>
    <property type="match status" value="1"/>
</dbReference>
<dbReference type="InterPro" id="IPR023214">
    <property type="entry name" value="HAD_sf"/>
</dbReference>
<accession>A0A2H0V0Q1</accession>
<organism evidence="1 2">
    <name type="scientific">Candidatus Falkowbacteria bacterium CG10_big_fil_rev_8_21_14_0_10_44_15</name>
    <dbReference type="NCBI Taxonomy" id="1974569"/>
    <lineage>
        <taxon>Bacteria</taxon>
        <taxon>Candidatus Falkowiibacteriota</taxon>
    </lineage>
</organism>
<evidence type="ECO:0000313" key="1">
    <source>
        <dbReference type="EMBL" id="PIR92676.1"/>
    </source>
</evidence>
<proteinExistence type="predicted"/>
<dbReference type="Pfam" id="PF13242">
    <property type="entry name" value="Hydrolase_like"/>
    <property type="match status" value="1"/>
</dbReference>
<reference evidence="2" key="1">
    <citation type="submission" date="2017-09" db="EMBL/GenBank/DDBJ databases">
        <title>Depth-based differentiation of microbial function through sediment-hosted aquifers and enrichment of novel symbionts in the deep terrestrial subsurface.</title>
        <authorList>
            <person name="Probst A.J."/>
            <person name="Ladd B."/>
            <person name="Jarett J.K."/>
            <person name="Geller-Mcgrath D.E."/>
            <person name="Sieber C.M.K."/>
            <person name="Emerson J.B."/>
            <person name="Anantharaman K."/>
            <person name="Thomas B.C."/>
            <person name="Malmstrom R."/>
            <person name="Stieglmeier M."/>
            <person name="Klingl A."/>
            <person name="Woyke T."/>
            <person name="Ryan C.M."/>
            <person name="Banfield J.F."/>
        </authorList>
    </citation>
    <scope>NUCLEOTIDE SEQUENCE [LARGE SCALE GENOMIC DNA]</scope>
</reference>
<comment type="caution">
    <text evidence="1">The sequence shown here is derived from an EMBL/GenBank/DDBJ whole genome shotgun (WGS) entry which is preliminary data.</text>
</comment>
<dbReference type="Proteomes" id="UP000228510">
    <property type="component" value="Unassembled WGS sequence"/>
</dbReference>
<dbReference type="EMBL" id="PFAT01000003">
    <property type="protein sequence ID" value="PIR92676.1"/>
    <property type="molecule type" value="Genomic_DNA"/>
</dbReference>